<gene>
    <name evidence="2" type="ordered locus">Tmz1t_1462</name>
</gene>
<dbReference type="RefSeq" id="WP_004299823.1">
    <property type="nucleotide sequence ID" value="NC_011662.2"/>
</dbReference>
<feature type="transmembrane region" description="Helical" evidence="1">
    <location>
        <begin position="6"/>
        <end position="23"/>
    </location>
</feature>
<evidence type="ECO:0008006" key="4">
    <source>
        <dbReference type="Google" id="ProtNLM"/>
    </source>
</evidence>
<keyword evidence="1" id="KW-0472">Membrane</keyword>
<keyword evidence="1" id="KW-1133">Transmembrane helix</keyword>
<feature type="transmembrane region" description="Helical" evidence="1">
    <location>
        <begin position="226"/>
        <end position="243"/>
    </location>
</feature>
<reference evidence="3" key="1">
    <citation type="submission" date="2009-05" db="EMBL/GenBank/DDBJ databases">
        <title>Complete sequence of chromosome of Thauera sp. MZ1T.</title>
        <authorList>
            <consortium name="US DOE Joint Genome Institute"/>
            <person name="Lucas S."/>
            <person name="Copeland A."/>
            <person name="Lapidus A."/>
            <person name="Glavina del Rio T."/>
            <person name="Dalin E."/>
            <person name="Tice H."/>
            <person name="Bruce D."/>
            <person name="Goodwin L."/>
            <person name="Pitluck S."/>
            <person name="Sims D."/>
            <person name="Brettin T."/>
            <person name="Detter J.C."/>
            <person name="Han C."/>
            <person name="Larimer F."/>
            <person name="Land M."/>
            <person name="Hauser L."/>
            <person name="Kyrpides N."/>
            <person name="Mikhailova N."/>
            <person name="Sayler G.S."/>
        </authorList>
    </citation>
    <scope>NUCLEOTIDE SEQUENCE [LARGE SCALE GENOMIC DNA]</scope>
    <source>
        <strain evidence="3">MZ1T</strain>
    </source>
</reference>
<dbReference type="Proteomes" id="UP000002186">
    <property type="component" value="Chromosome"/>
</dbReference>
<dbReference type="OrthoDB" id="21325at2"/>
<feature type="transmembrane region" description="Helical" evidence="1">
    <location>
        <begin position="35"/>
        <end position="55"/>
    </location>
</feature>
<feature type="transmembrane region" description="Helical" evidence="1">
    <location>
        <begin position="75"/>
        <end position="94"/>
    </location>
</feature>
<evidence type="ECO:0000313" key="2">
    <source>
        <dbReference type="EMBL" id="ACK54221.1"/>
    </source>
</evidence>
<evidence type="ECO:0000256" key="1">
    <source>
        <dbReference type="SAM" id="Phobius"/>
    </source>
</evidence>
<proteinExistence type="predicted"/>
<dbReference type="STRING" id="85643.Tmz1t_1462"/>
<feature type="transmembrane region" description="Helical" evidence="1">
    <location>
        <begin position="145"/>
        <end position="161"/>
    </location>
</feature>
<feature type="transmembrane region" description="Helical" evidence="1">
    <location>
        <begin position="197"/>
        <end position="214"/>
    </location>
</feature>
<protein>
    <recommendedName>
        <fullName evidence="4">Divalent heavy-metal cations transporter</fullName>
    </recommendedName>
</protein>
<dbReference type="eggNOG" id="ENOG502Z7VW">
    <property type="taxonomic scope" value="Bacteria"/>
</dbReference>
<organism evidence="2 3">
    <name type="scientific">Thauera aminoaromatica</name>
    <dbReference type="NCBI Taxonomy" id="164330"/>
    <lineage>
        <taxon>Bacteria</taxon>
        <taxon>Pseudomonadati</taxon>
        <taxon>Pseudomonadota</taxon>
        <taxon>Betaproteobacteria</taxon>
        <taxon>Rhodocyclales</taxon>
        <taxon>Zoogloeaceae</taxon>
        <taxon>Thauera</taxon>
    </lineage>
</organism>
<accession>C4ZNQ8</accession>
<dbReference type="HOGENOM" id="CLU_078139_1_0_4"/>
<sequence length="244" mass="26420">MEAAKLLETGLAALLLAAAFLVGERTRILGRLLGPRSFTSFGGGMAAAYVFLHVMPELHGARHAFTEAAARALPYEGKAIYYLALAGFLSFYGIRHFHTRQSSAREGKPDRLDFQVQIGGFAAYAWLMGYLLLRGLEAHHAAIELYAVAMSFHCLAINRELSNEYGNDYRGSGRFVLAGMALAGWASAALLDLPASLIPLLLAFLSGAVIMNSLILELPTEKDGRFWPFLSGGLLYGLILLPLG</sequence>
<feature type="transmembrane region" description="Helical" evidence="1">
    <location>
        <begin position="114"/>
        <end position="133"/>
    </location>
</feature>
<dbReference type="KEGG" id="tmz:Tmz1t_1462"/>
<feature type="transmembrane region" description="Helical" evidence="1">
    <location>
        <begin position="173"/>
        <end position="191"/>
    </location>
</feature>
<keyword evidence="3" id="KW-1185">Reference proteome</keyword>
<evidence type="ECO:0000313" key="3">
    <source>
        <dbReference type="Proteomes" id="UP000002186"/>
    </source>
</evidence>
<dbReference type="EMBL" id="CP001281">
    <property type="protein sequence ID" value="ACK54221.1"/>
    <property type="molecule type" value="Genomic_DNA"/>
</dbReference>
<reference evidence="2 3" key="2">
    <citation type="journal article" date="2012" name="Stand. Genomic Sci.">
        <title>Complete genome sequence of Thauera aminoaromatica strain MZ1T.</title>
        <authorList>
            <person name="Jiang K."/>
            <person name="Sanseverino J."/>
            <person name="Chauhan A."/>
            <person name="Lucas S."/>
            <person name="Copeland A."/>
            <person name="Lapidus A."/>
            <person name="Del Rio T.G."/>
            <person name="Dalin E."/>
            <person name="Tice H."/>
            <person name="Bruce D."/>
            <person name="Goodwin L."/>
            <person name="Pitluck S."/>
            <person name="Sims D."/>
            <person name="Brettin T."/>
            <person name="Detter J.C."/>
            <person name="Han C."/>
            <person name="Chang Y.J."/>
            <person name="Larimer F."/>
            <person name="Land M."/>
            <person name="Hauser L."/>
            <person name="Kyrpides N.C."/>
            <person name="Mikhailova N."/>
            <person name="Moser S."/>
            <person name="Jegier P."/>
            <person name="Close D."/>
            <person name="Debruyn J.M."/>
            <person name="Wang Y."/>
            <person name="Layton A.C."/>
            <person name="Allen M.S."/>
            <person name="Sayler G.S."/>
        </authorList>
    </citation>
    <scope>NUCLEOTIDE SEQUENCE [LARGE SCALE GENOMIC DNA]</scope>
    <source>
        <strain evidence="2 3">MZ1T</strain>
    </source>
</reference>
<dbReference type="AlphaFoldDB" id="C4ZNQ8"/>
<keyword evidence="1" id="KW-0812">Transmembrane</keyword>
<name>C4ZNQ8_THASP</name>